<gene>
    <name evidence="3" type="ORF">AVDCRST_MAG88-2223</name>
</gene>
<dbReference type="InterPro" id="IPR022029">
    <property type="entry name" value="YoaR-like_PG-bd"/>
</dbReference>
<proteinExistence type="predicted"/>
<dbReference type="AlphaFoldDB" id="A0A6J4V6Q4"/>
<feature type="non-terminal residue" evidence="3">
    <location>
        <position position="1"/>
    </location>
</feature>
<dbReference type="EMBL" id="CADCWM010000572">
    <property type="protein sequence ID" value="CAA9569787.1"/>
    <property type="molecule type" value="Genomic_DNA"/>
</dbReference>
<sequence>AGRIYRGVGAAGVERVGLTRDEAVARLDERATAYTERPVPVRAARGVAEWAVVPADLGVRLDPAAAVDAAFAAGRGGNPVRNALAWSGALVGLGDHDVPVPATLDGTALEATVRAWAPDVTYWPTNATFTVRERGELAVVPDKDGLGIDLEGGRAAFLGHAARLSGRPVELPTSPVRADITAPTLDRLKPEATAATAMSLTLRLNDREWTLESADLRAALIAYRWDRGFGVALDPARLRPFLDELAADVAQPGTNATLAPDASGRYLVTPGRDGLVLDEAVTLTAAAALLNAGGPIGVGVGGERVVPVSMRLQPPPIVAADLEPVRARVETVLETPLVVSFAGQPIRTFRRADLAPLIRLTPQPDATEKMTVTLDPAGVRALSLRLAGDFNQSVRDAEFKFLNRAVRDVVSSRDGRDVQLVPTGQALSAAILGADGALTLREGTDVLITKPQVATADKAKMVVTDLLGRGRTNYGFRDDNGAHNVENAARLLNGILVPPSETFSFNRDVGPQTAANGYKDGYGIELVDGGARTFSTVAGGVCQVSTTLFHGAFRAGLPIEDRSWHLYWVTYAESSTGMKGLDATVYDDSGIDFQFVNTSGGWLGIEATANGEDVQVSIFGQDPGWEVRIDGPEISNERKADRTPIYEKTHDVPPGQRKQQDFARDGFDSAIRRRVYAADGSLLVVNTGNGPQPMDTTFRSNYLAARSIIQIGVPANESLDGPPVVEPATDGQSAGN</sequence>
<feature type="region of interest" description="Disordered" evidence="1">
    <location>
        <begin position="715"/>
        <end position="736"/>
    </location>
</feature>
<evidence type="ECO:0000259" key="2">
    <source>
        <dbReference type="Pfam" id="PF12229"/>
    </source>
</evidence>
<dbReference type="Pfam" id="PF12229">
    <property type="entry name" value="PG_binding_4"/>
    <property type="match status" value="1"/>
</dbReference>
<evidence type="ECO:0000256" key="1">
    <source>
        <dbReference type="SAM" id="MobiDB-lite"/>
    </source>
</evidence>
<dbReference type="InterPro" id="IPR052913">
    <property type="entry name" value="Glycopeptide_resist_protein"/>
</dbReference>
<dbReference type="Pfam" id="PF04294">
    <property type="entry name" value="VanW"/>
    <property type="match status" value="1"/>
</dbReference>
<accession>A0A6J4V6Q4</accession>
<protein>
    <submittedName>
        <fullName evidence="3">Vancomycin B-type resistance protein VanW</fullName>
    </submittedName>
</protein>
<dbReference type="InterPro" id="IPR007391">
    <property type="entry name" value="Vancomycin_resist_VanW"/>
</dbReference>
<name>A0A6J4V6Q4_9BACT</name>
<reference evidence="3" key="1">
    <citation type="submission" date="2020-02" db="EMBL/GenBank/DDBJ databases">
        <authorList>
            <person name="Meier V. D."/>
        </authorList>
    </citation>
    <scope>NUCLEOTIDE SEQUENCE</scope>
    <source>
        <strain evidence="3">AVDCRST_MAG88</strain>
    </source>
</reference>
<organism evidence="3">
    <name type="scientific">uncultured Thermomicrobiales bacterium</name>
    <dbReference type="NCBI Taxonomy" id="1645740"/>
    <lineage>
        <taxon>Bacteria</taxon>
        <taxon>Pseudomonadati</taxon>
        <taxon>Thermomicrobiota</taxon>
        <taxon>Thermomicrobia</taxon>
        <taxon>Thermomicrobiales</taxon>
        <taxon>environmental samples</taxon>
    </lineage>
</organism>
<dbReference type="PANTHER" id="PTHR35788">
    <property type="entry name" value="EXPORTED PROTEIN-RELATED"/>
    <property type="match status" value="1"/>
</dbReference>
<feature type="domain" description="YoaR-like putative peptidoglycan binding" evidence="2">
    <location>
        <begin position="50"/>
        <end position="151"/>
    </location>
</feature>
<evidence type="ECO:0000313" key="3">
    <source>
        <dbReference type="EMBL" id="CAA9569787.1"/>
    </source>
</evidence>
<dbReference type="PANTHER" id="PTHR35788:SF1">
    <property type="entry name" value="EXPORTED PROTEIN"/>
    <property type="match status" value="1"/>
</dbReference>